<dbReference type="EMBL" id="WWNR01000004">
    <property type="protein sequence ID" value="MZQ89011.1"/>
    <property type="molecule type" value="Genomic_DNA"/>
</dbReference>
<comment type="caution">
    <text evidence="7">The sequence shown here is derived from an EMBL/GenBank/DDBJ whole genome shotgun (WGS) entry which is preliminary data.</text>
</comment>
<feature type="chain" id="PRO_5026973340" evidence="5">
    <location>
        <begin position="20"/>
        <end position="135"/>
    </location>
</feature>
<keyword evidence="5" id="KW-0732">Signal</keyword>
<dbReference type="OrthoDB" id="5514238at2"/>
<dbReference type="PROSITE" id="PS51257">
    <property type="entry name" value="PROKAR_LIPOPROTEIN"/>
    <property type="match status" value="1"/>
</dbReference>
<dbReference type="GO" id="GO:0046872">
    <property type="term" value="F:metal ion binding"/>
    <property type="evidence" value="ECO:0007669"/>
    <property type="project" value="UniProtKB-KW"/>
</dbReference>
<keyword evidence="8" id="KW-1185">Reference proteome</keyword>
<keyword evidence="2 4" id="KW-0479">Metal-binding</keyword>
<evidence type="ECO:0000313" key="8">
    <source>
        <dbReference type="Proteomes" id="UP000477083"/>
    </source>
</evidence>
<dbReference type="PROSITE" id="PS51007">
    <property type="entry name" value="CYTC"/>
    <property type="match status" value="1"/>
</dbReference>
<gene>
    <name evidence="7" type="ORF">GS660_07850</name>
</gene>
<keyword evidence="1 4" id="KW-0349">Heme</keyword>
<sequence>MRYGSGLAIVASATAALLAAACAVVPPETGERAFAEHCVSCHGITARGDGPAAAGLPVPDLTGIAARNGGVFPRAAVMTTIDGYSRGLHGEPGAMPQFGDLLRGRTVLYDSGDGIATPTPETLVALAEYLQRIQG</sequence>
<evidence type="ECO:0000256" key="4">
    <source>
        <dbReference type="PROSITE-ProRule" id="PRU00433"/>
    </source>
</evidence>
<dbReference type="SUPFAM" id="SSF46626">
    <property type="entry name" value="Cytochrome c"/>
    <property type="match status" value="1"/>
</dbReference>
<dbReference type="InterPro" id="IPR036909">
    <property type="entry name" value="Cyt_c-like_dom_sf"/>
</dbReference>
<feature type="domain" description="Cytochrome c" evidence="6">
    <location>
        <begin position="25"/>
        <end position="134"/>
    </location>
</feature>
<dbReference type="InterPro" id="IPR009056">
    <property type="entry name" value="Cyt_c-like_dom"/>
</dbReference>
<evidence type="ECO:0000256" key="1">
    <source>
        <dbReference type="ARBA" id="ARBA00022617"/>
    </source>
</evidence>
<dbReference type="Proteomes" id="UP000477083">
    <property type="component" value="Unassembled WGS sequence"/>
</dbReference>
<name>A0A6L8VH13_9RHOB</name>
<dbReference type="RefSeq" id="WP_161345194.1">
    <property type="nucleotide sequence ID" value="NZ_BMGW01000004.1"/>
</dbReference>
<protein>
    <submittedName>
        <fullName evidence="7">C-type cytochrome</fullName>
    </submittedName>
</protein>
<evidence type="ECO:0000313" key="7">
    <source>
        <dbReference type="EMBL" id="MZQ89011.1"/>
    </source>
</evidence>
<evidence type="ECO:0000256" key="2">
    <source>
        <dbReference type="ARBA" id="ARBA00022723"/>
    </source>
</evidence>
<organism evidence="7 8">
    <name type="scientific">Frigidibacter albus</name>
    <dbReference type="NCBI Taxonomy" id="1465486"/>
    <lineage>
        <taxon>Bacteria</taxon>
        <taxon>Pseudomonadati</taxon>
        <taxon>Pseudomonadota</taxon>
        <taxon>Alphaproteobacteria</taxon>
        <taxon>Rhodobacterales</taxon>
        <taxon>Paracoccaceae</taxon>
        <taxon>Frigidibacter</taxon>
    </lineage>
</organism>
<dbReference type="Gene3D" id="1.10.760.10">
    <property type="entry name" value="Cytochrome c-like domain"/>
    <property type="match status" value="1"/>
</dbReference>
<evidence type="ECO:0000259" key="6">
    <source>
        <dbReference type="PROSITE" id="PS51007"/>
    </source>
</evidence>
<dbReference type="GO" id="GO:0020037">
    <property type="term" value="F:heme binding"/>
    <property type="evidence" value="ECO:0007669"/>
    <property type="project" value="InterPro"/>
</dbReference>
<evidence type="ECO:0000256" key="5">
    <source>
        <dbReference type="SAM" id="SignalP"/>
    </source>
</evidence>
<accession>A0A6L8VH13</accession>
<feature type="signal peptide" evidence="5">
    <location>
        <begin position="1"/>
        <end position="19"/>
    </location>
</feature>
<keyword evidence="3 4" id="KW-0408">Iron</keyword>
<reference evidence="7 8" key="1">
    <citation type="submission" date="2020-01" db="EMBL/GenBank/DDBJ databases">
        <title>Frigidibacter albus SP32T (=CGMCC 1.13995T).</title>
        <authorList>
            <person name="Liao X."/>
        </authorList>
    </citation>
    <scope>NUCLEOTIDE SEQUENCE [LARGE SCALE GENOMIC DNA]</scope>
    <source>
        <strain evidence="7 8">SP32</strain>
    </source>
</reference>
<dbReference type="AlphaFoldDB" id="A0A6L8VH13"/>
<evidence type="ECO:0000256" key="3">
    <source>
        <dbReference type="ARBA" id="ARBA00023004"/>
    </source>
</evidence>
<dbReference type="Pfam" id="PF00034">
    <property type="entry name" value="Cytochrom_C"/>
    <property type="match status" value="1"/>
</dbReference>
<proteinExistence type="predicted"/>
<dbReference type="GO" id="GO:0009055">
    <property type="term" value="F:electron transfer activity"/>
    <property type="evidence" value="ECO:0007669"/>
    <property type="project" value="InterPro"/>
</dbReference>